<dbReference type="OrthoDB" id="6780942at2759"/>
<evidence type="ECO:0000313" key="2">
    <source>
        <dbReference type="Proteomes" id="UP000708208"/>
    </source>
</evidence>
<sequence length="68" mass="7811">FQDVVLKKLAWIQVTQERILYLVGQNQVVETEDFDSLHIPCPSTDKLDYLEKYLGSKGDQDKLNLSIA</sequence>
<reference evidence="1" key="1">
    <citation type="submission" date="2021-06" db="EMBL/GenBank/DDBJ databases">
        <authorList>
            <person name="Hodson N. C."/>
            <person name="Mongue J. A."/>
            <person name="Jaron S. K."/>
        </authorList>
    </citation>
    <scope>NUCLEOTIDE SEQUENCE</scope>
</reference>
<proteinExistence type="predicted"/>
<accession>A0A8J2JNX9</accession>
<gene>
    <name evidence="1" type="ORF">AFUS01_LOCUS11250</name>
</gene>
<dbReference type="AlphaFoldDB" id="A0A8J2JNX9"/>
<dbReference type="EMBL" id="CAJVCH010085943">
    <property type="protein sequence ID" value="CAG7722077.1"/>
    <property type="molecule type" value="Genomic_DNA"/>
</dbReference>
<evidence type="ECO:0000313" key="1">
    <source>
        <dbReference type="EMBL" id="CAG7722077.1"/>
    </source>
</evidence>
<protein>
    <submittedName>
        <fullName evidence="1">Uncharacterized protein</fullName>
    </submittedName>
</protein>
<comment type="caution">
    <text evidence="1">The sequence shown here is derived from an EMBL/GenBank/DDBJ whole genome shotgun (WGS) entry which is preliminary data.</text>
</comment>
<keyword evidence="2" id="KW-1185">Reference proteome</keyword>
<organism evidence="1 2">
    <name type="scientific">Allacma fusca</name>
    <dbReference type="NCBI Taxonomy" id="39272"/>
    <lineage>
        <taxon>Eukaryota</taxon>
        <taxon>Metazoa</taxon>
        <taxon>Ecdysozoa</taxon>
        <taxon>Arthropoda</taxon>
        <taxon>Hexapoda</taxon>
        <taxon>Collembola</taxon>
        <taxon>Symphypleona</taxon>
        <taxon>Sminthuridae</taxon>
        <taxon>Allacma</taxon>
    </lineage>
</organism>
<dbReference type="Proteomes" id="UP000708208">
    <property type="component" value="Unassembled WGS sequence"/>
</dbReference>
<feature type="non-terminal residue" evidence="1">
    <location>
        <position position="1"/>
    </location>
</feature>
<name>A0A8J2JNX9_9HEXA</name>